<dbReference type="PANTHER" id="PTHR10724:SF10">
    <property type="entry name" value="S1 RNA-BINDING DOMAIN-CONTAINING PROTEIN 1"/>
    <property type="match status" value="1"/>
</dbReference>
<dbReference type="InterPro" id="IPR012340">
    <property type="entry name" value="NA-bd_OB-fold"/>
</dbReference>
<dbReference type="PROSITE" id="PS50126">
    <property type="entry name" value="S1"/>
    <property type="match status" value="1"/>
</dbReference>
<dbReference type="Gene3D" id="2.40.50.140">
    <property type="entry name" value="Nucleic acid-binding proteins"/>
    <property type="match status" value="1"/>
</dbReference>
<dbReference type="FunFam" id="3.30.420.140:FF:000001">
    <property type="entry name" value="RNA-binding transcriptional accessory protein"/>
    <property type="match status" value="1"/>
</dbReference>
<feature type="domain" description="S1 motif" evidence="2">
    <location>
        <begin position="654"/>
        <end position="723"/>
    </location>
</feature>
<dbReference type="InterPro" id="IPR023319">
    <property type="entry name" value="Tex-like_HTH_dom_sf"/>
</dbReference>
<dbReference type="HOGENOM" id="CLU_009833_0_2_7"/>
<accession>D0LLY3</accession>
<dbReference type="Pfam" id="PF12836">
    <property type="entry name" value="HHH_3"/>
    <property type="match status" value="1"/>
</dbReference>
<dbReference type="Pfam" id="PF00575">
    <property type="entry name" value="S1"/>
    <property type="match status" value="1"/>
</dbReference>
<dbReference type="InterPro" id="IPR023323">
    <property type="entry name" value="Tex-like_dom_sf"/>
</dbReference>
<evidence type="ECO:0000259" key="2">
    <source>
        <dbReference type="PROSITE" id="PS50126"/>
    </source>
</evidence>
<dbReference type="eggNOG" id="COG2183">
    <property type="taxonomic scope" value="Bacteria"/>
</dbReference>
<dbReference type="Gene3D" id="1.10.3500.10">
    <property type="entry name" value="Tex N-terminal region-like"/>
    <property type="match status" value="1"/>
</dbReference>
<feature type="region of interest" description="Disordered" evidence="1">
    <location>
        <begin position="723"/>
        <end position="801"/>
    </location>
</feature>
<keyword evidence="4" id="KW-1185">Reference proteome</keyword>
<dbReference type="RefSeq" id="WP_012827769.1">
    <property type="nucleotide sequence ID" value="NC_013440.1"/>
</dbReference>
<feature type="compositionally biased region" description="Basic and acidic residues" evidence="1">
    <location>
        <begin position="772"/>
        <end position="784"/>
    </location>
</feature>
<dbReference type="InterPro" id="IPR037027">
    <property type="entry name" value="YqgF/RNaseH-like_dom_sf"/>
</dbReference>
<dbReference type="SUPFAM" id="SSF158832">
    <property type="entry name" value="Tex N-terminal region-like"/>
    <property type="match status" value="1"/>
</dbReference>
<dbReference type="InterPro" id="IPR018974">
    <property type="entry name" value="Tex-like_N"/>
</dbReference>
<dbReference type="PANTHER" id="PTHR10724">
    <property type="entry name" value="30S RIBOSOMAL PROTEIN S1"/>
    <property type="match status" value="1"/>
</dbReference>
<dbReference type="KEGG" id="hoh:Hoch_2628"/>
<dbReference type="InterPro" id="IPR012337">
    <property type="entry name" value="RNaseH-like_sf"/>
</dbReference>
<dbReference type="Pfam" id="PF22706">
    <property type="entry name" value="Tex_central_region"/>
    <property type="match status" value="1"/>
</dbReference>
<dbReference type="SMART" id="SM00316">
    <property type="entry name" value="S1"/>
    <property type="match status" value="1"/>
</dbReference>
<dbReference type="InterPro" id="IPR003029">
    <property type="entry name" value="S1_domain"/>
</dbReference>
<dbReference type="GO" id="GO:0005737">
    <property type="term" value="C:cytoplasm"/>
    <property type="evidence" value="ECO:0007669"/>
    <property type="project" value="UniProtKB-ARBA"/>
</dbReference>
<dbReference type="SUPFAM" id="SSF47781">
    <property type="entry name" value="RuvA domain 2-like"/>
    <property type="match status" value="2"/>
</dbReference>
<name>D0LLY3_HALO1</name>
<dbReference type="SUPFAM" id="SSF50249">
    <property type="entry name" value="Nucleic acid-binding proteins"/>
    <property type="match status" value="1"/>
</dbReference>
<dbReference type="AlphaFoldDB" id="D0LLY3"/>
<proteinExistence type="predicted"/>
<dbReference type="Pfam" id="PF17674">
    <property type="entry name" value="HHH_9"/>
    <property type="match status" value="1"/>
</dbReference>
<sequence>MSKFPDFDPVPHLAEELGLPAERVAAVVGLLSEGNTVPFIARYRKEVTGGLDEVQIRTIEERRTYLLELEERRQSILSSIEEQGKLTGELRAKLLACTTKAELEDLYLPYKPKRRTRGMMARERGLLPLAERILAQPAEGDPRAEAAAFVRAGDDVDKDQRVADADAALAGARDIVAEMTAENAEVRAFVRQSFADEGVLVSEAVAGKTDAPTKFEQYYEFSEAVKTIPAHRFLAIRRGEAEGILRARVELAPEPVLMRIELQMGLDRSSPFSGQMSEAIADSYRRLLAPSVENDMRVELKMRSDRAAVDVFADNVRNLLLAAPLGTRALIGVDPGLRTGCKCAAVDSTGKFLGHMTFYLTKGERAVEQGRREFLAFLSKFDPVGVTVGNGTGGRETAAFVRQALREAGREELFVALVSEAGASVYSASDVAREEFPELDLTIRGAISIARRLQDPLAELVKIEPKAIGVGQYQHDVHQPLLAKKLGEVVESCVNHVGVELNTASAPLLSYVSGIGKSVAKKIVSHREQNGAFRTREQLLAVSGLGPKAFQQAAGFLRIRGGEQVLDSSAVHPERYDLVLRIAADLGVGIQELVGDSKLAERIDIARYIGDGVGEPTLRDIVDELKKPGRDPRDEFEPPRFRDDVNTLEDLKPEMQLEGVVTNVTDFGAFVDVGVHQDGLVHISQLSDRFVKDPREVVKVGDKIKVRVLDVDLARKRIALSARSDGGRKEQERGRGGRNDQERSGAGAGRGEQRGGKGGRGGGRGKGGGGRGKGERGGKSERGGNKFSNNPFAKLGNFDKN</sequence>
<dbReference type="EMBL" id="CP001804">
    <property type="protein sequence ID" value="ACY15161.1"/>
    <property type="molecule type" value="Genomic_DNA"/>
</dbReference>
<dbReference type="InterPro" id="IPR010994">
    <property type="entry name" value="RuvA_2-like"/>
</dbReference>
<dbReference type="InterPro" id="IPR041692">
    <property type="entry name" value="HHH_9"/>
</dbReference>
<reference evidence="3 4" key="1">
    <citation type="journal article" date="2010" name="Stand. Genomic Sci.">
        <title>Complete genome sequence of Haliangium ochraceum type strain (SMP-2).</title>
        <authorList>
            <consortium name="US DOE Joint Genome Institute (JGI-PGF)"/>
            <person name="Ivanova N."/>
            <person name="Daum C."/>
            <person name="Lang E."/>
            <person name="Abt B."/>
            <person name="Kopitz M."/>
            <person name="Saunders E."/>
            <person name="Lapidus A."/>
            <person name="Lucas S."/>
            <person name="Glavina Del Rio T."/>
            <person name="Nolan M."/>
            <person name="Tice H."/>
            <person name="Copeland A."/>
            <person name="Cheng J.F."/>
            <person name="Chen F."/>
            <person name="Bruce D."/>
            <person name="Goodwin L."/>
            <person name="Pitluck S."/>
            <person name="Mavromatis K."/>
            <person name="Pati A."/>
            <person name="Mikhailova N."/>
            <person name="Chen A."/>
            <person name="Palaniappan K."/>
            <person name="Land M."/>
            <person name="Hauser L."/>
            <person name="Chang Y.J."/>
            <person name="Jeffries C.D."/>
            <person name="Detter J.C."/>
            <person name="Brettin T."/>
            <person name="Rohde M."/>
            <person name="Goker M."/>
            <person name="Bristow J."/>
            <person name="Markowitz V."/>
            <person name="Eisen J.A."/>
            <person name="Hugenholtz P."/>
            <person name="Kyrpides N.C."/>
            <person name="Klenk H.P."/>
        </authorList>
    </citation>
    <scope>NUCLEOTIDE SEQUENCE [LARGE SCALE GENOMIC DNA]</scope>
    <source>
        <strain evidence="4">DSM 14365 / CIP 107738 / JCM 11303 / AJ 13395 / SMP-2</strain>
    </source>
</reference>
<dbReference type="FunFam" id="1.10.10.650:FF:000001">
    <property type="entry name" value="S1 RNA-binding domain 1"/>
    <property type="match status" value="1"/>
</dbReference>
<dbReference type="Gene3D" id="3.30.420.140">
    <property type="entry name" value="YqgF/RNase H-like domain"/>
    <property type="match status" value="1"/>
</dbReference>
<dbReference type="GO" id="GO:0006139">
    <property type="term" value="P:nucleobase-containing compound metabolic process"/>
    <property type="evidence" value="ECO:0007669"/>
    <property type="project" value="InterPro"/>
</dbReference>
<dbReference type="OrthoDB" id="9804714at2"/>
<feature type="compositionally biased region" description="Basic and acidic residues" evidence="1">
    <location>
        <begin position="725"/>
        <end position="743"/>
    </location>
</feature>
<dbReference type="Gene3D" id="1.10.150.310">
    <property type="entry name" value="Tex RuvX-like domain-like"/>
    <property type="match status" value="1"/>
</dbReference>
<dbReference type="InterPro" id="IPR044146">
    <property type="entry name" value="S1_Tex"/>
</dbReference>
<evidence type="ECO:0000313" key="3">
    <source>
        <dbReference type="EMBL" id="ACY15161.1"/>
    </source>
</evidence>
<dbReference type="Pfam" id="PF16921">
    <property type="entry name" value="Tex_YqgF"/>
    <property type="match status" value="1"/>
</dbReference>
<protein>
    <submittedName>
        <fullName evidence="3">Tex-like protein protein-like protein</fullName>
    </submittedName>
</protein>
<dbReference type="InterPro" id="IPR055179">
    <property type="entry name" value="Tex-like_central_region"/>
</dbReference>
<feature type="compositionally biased region" description="Gly residues" evidence="1">
    <location>
        <begin position="746"/>
        <end position="771"/>
    </location>
</feature>
<dbReference type="FunFam" id="2.40.50.140:FF:000051">
    <property type="entry name" value="RNA-binding transcriptional accessory protein"/>
    <property type="match status" value="1"/>
</dbReference>
<organism evidence="3 4">
    <name type="scientific">Haliangium ochraceum (strain DSM 14365 / JCM 11303 / SMP-2)</name>
    <dbReference type="NCBI Taxonomy" id="502025"/>
    <lineage>
        <taxon>Bacteria</taxon>
        <taxon>Pseudomonadati</taxon>
        <taxon>Myxococcota</taxon>
        <taxon>Polyangia</taxon>
        <taxon>Haliangiales</taxon>
        <taxon>Kofleriaceae</taxon>
        <taxon>Haliangium</taxon>
    </lineage>
</organism>
<dbReference type="GO" id="GO:0006412">
    <property type="term" value="P:translation"/>
    <property type="evidence" value="ECO:0007669"/>
    <property type="project" value="TreeGrafter"/>
</dbReference>
<evidence type="ECO:0000256" key="1">
    <source>
        <dbReference type="SAM" id="MobiDB-lite"/>
    </source>
</evidence>
<dbReference type="STRING" id="502025.Hoch_2628"/>
<dbReference type="Gene3D" id="1.10.10.650">
    <property type="entry name" value="RuvA domain 2-like"/>
    <property type="match status" value="1"/>
</dbReference>
<dbReference type="InterPro" id="IPR050437">
    <property type="entry name" value="Ribos_protein_bS1-like"/>
</dbReference>
<dbReference type="CDD" id="cd05685">
    <property type="entry name" value="S1_Tex"/>
    <property type="match status" value="1"/>
</dbReference>
<dbReference type="GO" id="GO:0003729">
    <property type="term" value="F:mRNA binding"/>
    <property type="evidence" value="ECO:0007669"/>
    <property type="project" value="TreeGrafter"/>
</dbReference>
<dbReference type="InterPro" id="IPR006641">
    <property type="entry name" value="YqgF/RNaseH-like_dom"/>
</dbReference>
<dbReference type="InterPro" id="IPR032639">
    <property type="entry name" value="Tex_YqgF"/>
</dbReference>
<dbReference type="Pfam" id="PF09371">
    <property type="entry name" value="Tex_N"/>
    <property type="match status" value="1"/>
</dbReference>
<evidence type="ECO:0000313" key="4">
    <source>
        <dbReference type="Proteomes" id="UP000001880"/>
    </source>
</evidence>
<gene>
    <name evidence="3" type="ordered locus">Hoch_2628</name>
</gene>
<dbReference type="Proteomes" id="UP000001880">
    <property type="component" value="Chromosome"/>
</dbReference>
<dbReference type="SUPFAM" id="SSF53098">
    <property type="entry name" value="Ribonuclease H-like"/>
    <property type="match status" value="1"/>
</dbReference>
<dbReference type="SMART" id="SM00732">
    <property type="entry name" value="YqgFc"/>
    <property type="match status" value="1"/>
</dbReference>
<dbReference type="GO" id="GO:0003735">
    <property type="term" value="F:structural constituent of ribosome"/>
    <property type="evidence" value="ECO:0007669"/>
    <property type="project" value="TreeGrafter"/>
</dbReference>
<dbReference type="FunFam" id="1.10.150.310:FF:000001">
    <property type="entry name" value="RNA-binding transcriptional accessory protein"/>
    <property type="match status" value="1"/>
</dbReference>